<dbReference type="EMBL" id="KZ819665">
    <property type="protein sequence ID" value="PWN28426.1"/>
    <property type="molecule type" value="Genomic_DNA"/>
</dbReference>
<dbReference type="PANTHER" id="PTHR24135">
    <property type="entry name" value="SH3 AND MULTIPLE ANKYRIN REPEAT DOMAINS PROTEIN"/>
    <property type="match status" value="1"/>
</dbReference>
<evidence type="ECO:0000259" key="6">
    <source>
        <dbReference type="PROSITE" id="PS50200"/>
    </source>
</evidence>
<dbReference type="Gene3D" id="1.10.150.50">
    <property type="entry name" value="Transcription Factor, Ets-1"/>
    <property type="match status" value="1"/>
</dbReference>
<dbReference type="RefSeq" id="XP_025363038.1">
    <property type="nucleotide sequence ID" value="XM_025505850.1"/>
</dbReference>
<dbReference type="Gene3D" id="3.10.20.90">
    <property type="entry name" value="Phosphatidylinositol 3-kinase Catalytic Subunit, Chain A, domain 1"/>
    <property type="match status" value="1"/>
</dbReference>
<name>A0A316USZ8_9BASI</name>
<dbReference type="InterPro" id="IPR000159">
    <property type="entry name" value="RA_dom"/>
</dbReference>
<dbReference type="PROSITE" id="PS50105">
    <property type="entry name" value="SAM_DOMAIN"/>
    <property type="match status" value="1"/>
</dbReference>
<dbReference type="InterPro" id="IPR001452">
    <property type="entry name" value="SH3_domain"/>
</dbReference>
<dbReference type="Pfam" id="PF00018">
    <property type="entry name" value="SH3_1"/>
    <property type="match status" value="1"/>
</dbReference>
<dbReference type="CDD" id="cd01786">
    <property type="entry name" value="RA_STE50"/>
    <property type="match status" value="1"/>
</dbReference>
<feature type="region of interest" description="Disordered" evidence="3">
    <location>
        <begin position="826"/>
        <end position="890"/>
    </location>
</feature>
<dbReference type="GO" id="GO:0007165">
    <property type="term" value="P:signal transduction"/>
    <property type="evidence" value="ECO:0007669"/>
    <property type="project" value="InterPro"/>
</dbReference>
<dbReference type="SUPFAM" id="SSF50044">
    <property type="entry name" value="SH3-domain"/>
    <property type="match status" value="1"/>
</dbReference>
<gene>
    <name evidence="7" type="ORF">BDZ90DRAFT_231404</name>
</gene>
<feature type="region of interest" description="Disordered" evidence="3">
    <location>
        <begin position="330"/>
        <end position="447"/>
    </location>
</feature>
<dbReference type="GeneID" id="37027673"/>
<proteinExistence type="predicted"/>
<dbReference type="SUPFAM" id="SSF54236">
    <property type="entry name" value="Ubiquitin-like"/>
    <property type="match status" value="1"/>
</dbReference>
<feature type="compositionally biased region" description="Low complexity" evidence="3">
    <location>
        <begin position="341"/>
        <end position="357"/>
    </location>
</feature>
<dbReference type="SUPFAM" id="SSF47769">
    <property type="entry name" value="SAM/Pointed domain"/>
    <property type="match status" value="1"/>
</dbReference>
<evidence type="ECO:0000256" key="3">
    <source>
        <dbReference type="SAM" id="MobiDB-lite"/>
    </source>
</evidence>
<feature type="region of interest" description="Disordered" evidence="3">
    <location>
        <begin position="16"/>
        <end position="49"/>
    </location>
</feature>
<reference evidence="7 8" key="1">
    <citation type="journal article" date="2018" name="Mol. Biol. Evol.">
        <title>Broad Genomic Sampling Reveals a Smut Pathogenic Ancestry of the Fungal Clade Ustilaginomycotina.</title>
        <authorList>
            <person name="Kijpornyongpan T."/>
            <person name="Mondo S.J."/>
            <person name="Barry K."/>
            <person name="Sandor L."/>
            <person name="Lee J."/>
            <person name="Lipzen A."/>
            <person name="Pangilinan J."/>
            <person name="LaButti K."/>
            <person name="Hainaut M."/>
            <person name="Henrissat B."/>
            <person name="Grigoriev I.V."/>
            <person name="Spatafora J.W."/>
            <person name="Aime M.C."/>
        </authorList>
    </citation>
    <scope>NUCLEOTIDE SEQUENCE [LARGE SCALE GENOMIC DNA]</scope>
    <source>
        <strain evidence="7 8">MCA 5214</strain>
    </source>
</reference>
<feature type="compositionally biased region" description="Low complexity" evidence="3">
    <location>
        <begin position="826"/>
        <end position="839"/>
    </location>
</feature>
<evidence type="ECO:0000313" key="8">
    <source>
        <dbReference type="Proteomes" id="UP000245884"/>
    </source>
</evidence>
<evidence type="ECO:0000256" key="1">
    <source>
        <dbReference type="ARBA" id="ARBA00022443"/>
    </source>
</evidence>
<evidence type="ECO:0000259" key="4">
    <source>
        <dbReference type="PROSITE" id="PS50002"/>
    </source>
</evidence>
<feature type="compositionally biased region" description="Polar residues" evidence="3">
    <location>
        <begin position="363"/>
        <end position="374"/>
    </location>
</feature>
<sequence>MAAAGPAIAAAAAVDGGGVNSSSTAPAASAGGGGGAAATSAGHSSSTPVVEWEDNEVAAWLASLNLSSLAASFAEQGIVGDVLIQLDNDALKDLGVDSVGQRLALLGGIYKLKEQWGLEIDQGDYRPQSEDIPTSGASGNSGVEFLNMTDSSSTSPVTVAQLVACLKQRDERIIRLEHELRRTTVFLAKFQYDFTGVCRYQGLRAPTTDYAFQPFVPGAPGSLSLPGPGRKLSAAGGGGLTSPHVTGLPIPSPANSLASLPRTHAQGTSDSHHDDAEERIRTPTSANGMADHGEPPLSPAGSASQSAGHATGSGLAAGGGMVSMDAYAGSDSAPLRSPAKAPSTGGASTPTSGTHPSWLRAATPNSSSSAQPLSATRMRGPASPPPRHAGRASPTSATMKSAAASSSAGPSAGHSAGPSSGRSAIAPATASTSGTTPASSASSTNRDFVGTATTLGTGDNPYKSFRVTLEDPCYKVLPAALKKYKINDDWRLYALFICYGTTERCLSYDEKPLLLFQKLKEARQNPVFMLRHIRDVKSPITIANAKAAARRGSATDNKPVASSSKAPASRIVSGQEAVAWHAPAGNTGSDILLTGPAAQLPKAPTDARTYAIAIYPYVCERDDEFDVSVGDTFVVLSKAKGWWVVQSDSDATGQGDVRDAAQAGLQEIKSGWVPAGCLIETSRPLAPVFAAAAAAEGDGGTAREKKSSAPIPPHLITSTSTPGVMLMDYSSAHTAAAIASASVKDTNGSSGATAGSSTGDLLTPGSSSAEGGSASPSAMAALGGDVELKRDHRLRVFKRYNHWSYVVSLETQARLWVPSWFISKPPSSSSSANASSSAGTTGGSGSSALKASGHSGEGSGGGVGGGEGAGPSSTSANAGSSAAATDEGYT</sequence>
<dbReference type="STRING" id="1569628.A0A316USZ8"/>
<dbReference type="CDD" id="cd00174">
    <property type="entry name" value="SH3"/>
    <property type="match status" value="1"/>
</dbReference>
<feature type="compositionally biased region" description="Basic and acidic residues" evidence="3">
    <location>
        <begin position="270"/>
        <end position="281"/>
    </location>
</feature>
<feature type="compositionally biased region" description="Low complexity" evidence="3">
    <location>
        <begin position="870"/>
        <end position="884"/>
    </location>
</feature>
<keyword evidence="8" id="KW-1185">Reference proteome</keyword>
<evidence type="ECO:0000256" key="2">
    <source>
        <dbReference type="PROSITE-ProRule" id="PRU00192"/>
    </source>
</evidence>
<dbReference type="PROSITE" id="PS50200">
    <property type="entry name" value="RA"/>
    <property type="match status" value="1"/>
</dbReference>
<dbReference type="InterPro" id="IPR036028">
    <property type="entry name" value="SH3-like_dom_sf"/>
</dbReference>
<dbReference type="Proteomes" id="UP000245884">
    <property type="component" value="Unassembled WGS sequence"/>
</dbReference>
<feature type="domain" description="Ras-associating" evidence="6">
    <location>
        <begin position="458"/>
        <end position="535"/>
    </location>
</feature>
<dbReference type="OrthoDB" id="8883818at2759"/>
<dbReference type="Pfam" id="PF00788">
    <property type="entry name" value="RA"/>
    <property type="match status" value="1"/>
</dbReference>
<feature type="region of interest" description="Disordered" evidence="3">
    <location>
        <begin position="744"/>
        <end position="778"/>
    </location>
</feature>
<feature type="compositionally biased region" description="Gly residues" evidence="3">
    <location>
        <begin position="855"/>
        <end position="869"/>
    </location>
</feature>
<feature type="compositionally biased region" description="Low complexity" evidence="3">
    <location>
        <begin position="392"/>
        <end position="444"/>
    </location>
</feature>
<evidence type="ECO:0000313" key="7">
    <source>
        <dbReference type="EMBL" id="PWN28426.1"/>
    </source>
</evidence>
<dbReference type="InterPro" id="IPR029071">
    <property type="entry name" value="Ubiquitin-like_domsf"/>
</dbReference>
<feature type="region of interest" description="Disordered" evidence="3">
    <location>
        <begin position="547"/>
        <end position="568"/>
    </location>
</feature>
<dbReference type="InterPro" id="IPR051569">
    <property type="entry name" value="SHANK"/>
</dbReference>
<dbReference type="SMART" id="SM00454">
    <property type="entry name" value="SAM"/>
    <property type="match status" value="1"/>
</dbReference>
<dbReference type="PROSITE" id="PS50002">
    <property type="entry name" value="SH3"/>
    <property type="match status" value="1"/>
</dbReference>
<feature type="domain" description="SH3" evidence="4">
    <location>
        <begin position="606"/>
        <end position="683"/>
    </location>
</feature>
<dbReference type="AlphaFoldDB" id="A0A316USZ8"/>
<protein>
    <submittedName>
        <fullName evidence="7">RA-domain-containing protein</fullName>
    </submittedName>
</protein>
<dbReference type="InterPro" id="IPR001660">
    <property type="entry name" value="SAM"/>
</dbReference>
<dbReference type="SMART" id="SM00314">
    <property type="entry name" value="RA"/>
    <property type="match status" value="1"/>
</dbReference>
<dbReference type="Pfam" id="PF07647">
    <property type="entry name" value="SAM_2"/>
    <property type="match status" value="1"/>
</dbReference>
<dbReference type="InterPro" id="IPR013761">
    <property type="entry name" value="SAM/pointed_sf"/>
</dbReference>
<feature type="domain" description="SAM" evidence="5">
    <location>
        <begin position="52"/>
        <end position="115"/>
    </location>
</feature>
<feature type="region of interest" description="Disordered" evidence="3">
    <location>
        <begin position="222"/>
        <end position="314"/>
    </location>
</feature>
<dbReference type="GO" id="GO:0030160">
    <property type="term" value="F:synaptic receptor adaptor activity"/>
    <property type="evidence" value="ECO:0007669"/>
    <property type="project" value="TreeGrafter"/>
</dbReference>
<organism evidence="7 8">
    <name type="scientific">Jaminaea rosea</name>
    <dbReference type="NCBI Taxonomy" id="1569628"/>
    <lineage>
        <taxon>Eukaryota</taxon>
        <taxon>Fungi</taxon>
        <taxon>Dikarya</taxon>
        <taxon>Basidiomycota</taxon>
        <taxon>Ustilaginomycotina</taxon>
        <taxon>Exobasidiomycetes</taxon>
        <taxon>Microstromatales</taxon>
        <taxon>Microstromatales incertae sedis</taxon>
        <taxon>Jaminaea</taxon>
    </lineage>
</organism>
<dbReference type="SMART" id="SM00326">
    <property type="entry name" value="SH3"/>
    <property type="match status" value="1"/>
</dbReference>
<dbReference type="PANTHER" id="PTHR24135:SF28">
    <property type="entry name" value="LD13733P"/>
    <property type="match status" value="1"/>
</dbReference>
<dbReference type="Gene3D" id="2.30.30.40">
    <property type="entry name" value="SH3 Domains"/>
    <property type="match status" value="1"/>
</dbReference>
<evidence type="ECO:0000259" key="5">
    <source>
        <dbReference type="PROSITE" id="PS50105"/>
    </source>
</evidence>
<dbReference type="GO" id="GO:0035255">
    <property type="term" value="F:ionotropic glutamate receptor binding"/>
    <property type="evidence" value="ECO:0007669"/>
    <property type="project" value="TreeGrafter"/>
</dbReference>
<feature type="compositionally biased region" description="Low complexity" evidence="3">
    <location>
        <begin position="37"/>
        <end position="47"/>
    </location>
</feature>
<keyword evidence="1 2" id="KW-0728">SH3 domain</keyword>
<accession>A0A316USZ8</accession>